<proteinExistence type="predicted"/>
<evidence type="ECO:0000256" key="1">
    <source>
        <dbReference type="SAM" id="MobiDB-lite"/>
    </source>
</evidence>
<dbReference type="Proteomes" id="UP000027265">
    <property type="component" value="Unassembled WGS sequence"/>
</dbReference>
<gene>
    <name evidence="2" type="ORF">JAAARDRAFT_206263</name>
</gene>
<organism evidence="2 3">
    <name type="scientific">Jaapia argillacea MUCL 33604</name>
    <dbReference type="NCBI Taxonomy" id="933084"/>
    <lineage>
        <taxon>Eukaryota</taxon>
        <taxon>Fungi</taxon>
        <taxon>Dikarya</taxon>
        <taxon>Basidiomycota</taxon>
        <taxon>Agaricomycotina</taxon>
        <taxon>Agaricomycetes</taxon>
        <taxon>Agaricomycetidae</taxon>
        <taxon>Jaapiales</taxon>
        <taxon>Jaapiaceae</taxon>
        <taxon>Jaapia</taxon>
    </lineage>
</organism>
<keyword evidence="3" id="KW-1185">Reference proteome</keyword>
<dbReference type="InParanoid" id="A0A067Q6S6"/>
<name>A0A067Q6S6_9AGAM</name>
<evidence type="ECO:0000313" key="2">
    <source>
        <dbReference type="EMBL" id="KDQ58301.1"/>
    </source>
</evidence>
<protein>
    <submittedName>
        <fullName evidence="2">Uncharacterized protein</fullName>
    </submittedName>
</protein>
<evidence type="ECO:0000313" key="3">
    <source>
        <dbReference type="Proteomes" id="UP000027265"/>
    </source>
</evidence>
<dbReference type="AlphaFoldDB" id="A0A067Q6S6"/>
<dbReference type="HOGENOM" id="CLU_1142735_0_0_1"/>
<dbReference type="OrthoDB" id="2903551at2759"/>
<reference evidence="3" key="1">
    <citation type="journal article" date="2014" name="Proc. Natl. Acad. Sci. U.S.A.">
        <title>Extensive sampling of basidiomycete genomes demonstrates inadequacy of the white-rot/brown-rot paradigm for wood decay fungi.</title>
        <authorList>
            <person name="Riley R."/>
            <person name="Salamov A.A."/>
            <person name="Brown D.W."/>
            <person name="Nagy L.G."/>
            <person name="Floudas D."/>
            <person name="Held B.W."/>
            <person name="Levasseur A."/>
            <person name="Lombard V."/>
            <person name="Morin E."/>
            <person name="Otillar R."/>
            <person name="Lindquist E.A."/>
            <person name="Sun H."/>
            <person name="LaButti K.M."/>
            <person name="Schmutz J."/>
            <person name="Jabbour D."/>
            <person name="Luo H."/>
            <person name="Baker S.E."/>
            <person name="Pisabarro A.G."/>
            <person name="Walton J.D."/>
            <person name="Blanchette R.A."/>
            <person name="Henrissat B."/>
            <person name="Martin F."/>
            <person name="Cullen D."/>
            <person name="Hibbett D.S."/>
            <person name="Grigoriev I.V."/>
        </authorList>
    </citation>
    <scope>NUCLEOTIDE SEQUENCE [LARGE SCALE GENOMIC DNA]</scope>
    <source>
        <strain evidence="3">MUCL 33604</strain>
    </source>
</reference>
<dbReference type="EMBL" id="KL197717">
    <property type="protein sequence ID" value="KDQ58301.1"/>
    <property type="molecule type" value="Genomic_DNA"/>
</dbReference>
<accession>A0A067Q6S6</accession>
<sequence length="243" mass="26792">MFPQDVSYGDIDMGDDFDFLDSLDDIVIPPPFEEFAAGPIPQLLLPSQNDDTPTSATFSLPTPHHVPINNLPMLPTMSLPDDNVADVGAILDWLCSNESLPIPAAPLMKDLDSFSQEASSRPGSFDFILNELEKSSLFWGLQDVPVSSHPDSIETWRHQVFESTEASPLEAKPSTPGLKRRRSEVSLACDEGSENVVDESRTPSPKRRRIELPDDLCLVGDSASGSEPIERPSNIPKNRDYLF</sequence>
<feature type="region of interest" description="Disordered" evidence="1">
    <location>
        <begin position="189"/>
        <end position="243"/>
    </location>
</feature>